<evidence type="ECO:0000256" key="1">
    <source>
        <dbReference type="ARBA" id="ARBA00022448"/>
    </source>
</evidence>
<dbReference type="Proteomes" id="UP000541444">
    <property type="component" value="Unassembled WGS sequence"/>
</dbReference>
<accession>A0A7J7LW87</accession>
<evidence type="ECO:0000256" key="3">
    <source>
        <dbReference type="ARBA" id="ARBA00022958"/>
    </source>
</evidence>
<evidence type="ECO:0000259" key="5">
    <source>
        <dbReference type="Pfam" id="PF23256"/>
    </source>
</evidence>
<evidence type="ECO:0000313" key="7">
    <source>
        <dbReference type="EMBL" id="KAF6146916.1"/>
    </source>
</evidence>
<dbReference type="OrthoDB" id="1861329at2759"/>
<dbReference type="PANTHER" id="PTHR32468:SF26">
    <property type="entry name" value="CATION_H(+) ANTIPORTER 15"/>
    <property type="match status" value="1"/>
</dbReference>
<evidence type="ECO:0000259" key="6">
    <source>
        <dbReference type="Pfam" id="PF23259"/>
    </source>
</evidence>
<organism evidence="7 8">
    <name type="scientific">Kingdonia uniflora</name>
    <dbReference type="NCBI Taxonomy" id="39325"/>
    <lineage>
        <taxon>Eukaryota</taxon>
        <taxon>Viridiplantae</taxon>
        <taxon>Streptophyta</taxon>
        <taxon>Embryophyta</taxon>
        <taxon>Tracheophyta</taxon>
        <taxon>Spermatophyta</taxon>
        <taxon>Magnoliopsida</taxon>
        <taxon>Ranunculales</taxon>
        <taxon>Circaeasteraceae</taxon>
        <taxon>Kingdonia</taxon>
    </lineage>
</organism>
<dbReference type="InterPro" id="IPR050794">
    <property type="entry name" value="CPA2_transporter"/>
</dbReference>
<sequence>MHLLRATPGTKDSPITVYMVHLVDLMGRAAPILIIHKKQRATAKYAASNAIVGAFKIFEAGCNHVQIHSYTSITPYNAMHHDICELALQNNATLILVPSHKKGVEGYYNVNMTNLHVLDQAPCSVGILVDRSQNHGNSPQSLGLINSVAVLFLGGADAREALAYADRMTDKPGINLTLVHFISAENEVNEETDF</sequence>
<proteinExistence type="predicted"/>
<dbReference type="Pfam" id="PF23259">
    <property type="entry name" value="CHX17_C"/>
    <property type="match status" value="1"/>
</dbReference>
<dbReference type="GO" id="GO:0006885">
    <property type="term" value="P:regulation of pH"/>
    <property type="evidence" value="ECO:0007669"/>
    <property type="project" value="TreeGrafter"/>
</dbReference>
<dbReference type="InterPro" id="IPR057290">
    <property type="entry name" value="CHX17_C"/>
</dbReference>
<dbReference type="PANTHER" id="PTHR32468">
    <property type="entry name" value="CATION/H + ANTIPORTER"/>
    <property type="match status" value="1"/>
</dbReference>
<dbReference type="Pfam" id="PF23256">
    <property type="entry name" value="CHX17_2nd"/>
    <property type="match status" value="1"/>
</dbReference>
<keyword evidence="2" id="KW-0633">Potassium transport</keyword>
<keyword evidence="4" id="KW-0406">Ion transport</keyword>
<dbReference type="GO" id="GO:0006813">
    <property type="term" value="P:potassium ion transport"/>
    <property type="evidence" value="ECO:0007669"/>
    <property type="project" value="UniProtKB-KW"/>
</dbReference>
<keyword evidence="3" id="KW-0630">Potassium</keyword>
<dbReference type="AlphaFoldDB" id="A0A7J7LW87"/>
<reference evidence="7 8" key="1">
    <citation type="journal article" date="2020" name="IScience">
        <title>Genome Sequencing of the Endangered Kingdonia uniflora (Circaeasteraceae, Ranunculales) Reveals Potential Mechanisms of Evolutionary Specialization.</title>
        <authorList>
            <person name="Sun Y."/>
            <person name="Deng T."/>
            <person name="Zhang A."/>
            <person name="Moore M.J."/>
            <person name="Landis J.B."/>
            <person name="Lin N."/>
            <person name="Zhang H."/>
            <person name="Zhang X."/>
            <person name="Huang J."/>
            <person name="Zhang X."/>
            <person name="Sun H."/>
            <person name="Wang H."/>
        </authorList>
    </citation>
    <scope>NUCLEOTIDE SEQUENCE [LARGE SCALE GENOMIC DNA]</scope>
    <source>
        <strain evidence="7">TB1705</strain>
        <tissue evidence="7">Leaf</tissue>
    </source>
</reference>
<dbReference type="EMBL" id="JACGCM010001948">
    <property type="protein sequence ID" value="KAF6146916.1"/>
    <property type="molecule type" value="Genomic_DNA"/>
</dbReference>
<evidence type="ECO:0000313" key="8">
    <source>
        <dbReference type="Proteomes" id="UP000541444"/>
    </source>
</evidence>
<dbReference type="GO" id="GO:0012505">
    <property type="term" value="C:endomembrane system"/>
    <property type="evidence" value="ECO:0007669"/>
    <property type="project" value="TreeGrafter"/>
</dbReference>
<evidence type="ECO:0000256" key="4">
    <source>
        <dbReference type="ARBA" id="ARBA00023065"/>
    </source>
</evidence>
<dbReference type="Gene3D" id="3.40.50.12370">
    <property type="match status" value="1"/>
</dbReference>
<protein>
    <submittedName>
        <fullName evidence="7">Uncharacterized protein</fullName>
    </submittedName>
</protein>
<dbReference type="GO" id="GO:0098662">
    <property type="term" value="P:inorganic cation transmembrane transport"/>
    <property type="evidence" value="ECO:0007669"/>
    <property type="project" value="TreeGrafter"/>
</dbReference>
<keyword evidence="8" id="KW-1185">Reference proteome</keyword>
<keyword evidence="1" id="KW-0813">Transport</keyword>
<gene>
    <name evidence="7" type="ORF">GIB67_036635</name>
</gene>
<feature type="domain" description="Cation/H(+) antiporter central" evidence="5">
    <location>
        <begin position="16"/>
        <end position="132"/>
    </location>
</feature>
<dbReference type="InterPro" id="IPR057291">
    <property type="entry name" value="CHX17_2nd"/>
</dbReference>
<feature type="domain" description="Cation/H(+) antiporter C-terminal" evidence="6">
    <location>
        <begin position="147"/>
        <end position="183"/>
    </location>
</feature>
<comment type="caution">
    <text evidence="7">The sequence shown here is derived from an EMBL/GenBank/DDBJ whole genome shotgun (WGS) entry which is preliminary data.</text>
</comment>
<name>A0A7J7LW87_9MAGN</name>
<evidence type="ECO:0000256" key="2">
    <source>
        <dbReference type="ARBA" id="ARBA00022538"/>
    </source>
</evidence>